<dbReference type="Gene3D" id="1.10.443.10">
    <property type="entry name" value="Intergrase catalytic core"/>
    <property type="match status" value="1"/>
</dbReference>
<dbReference type="GO" id="GO:0003677">
    <property type="term" value="F:DNA binding"/>
    <property type="evidence" value="ECO:0007669"/>
    <property type="project" value="InterPro"/>
</dbReference>
<accession>A0A2L0FAG2</accession>
<dbReference type="GO" id="GO:0015074">
    <property type="term" value="P:DNA integration"/>
    <property type="evidence" value="ECO:0007669"/>
    <property type="project" value="InterPro"/>
</dbReference>
<reference evidence="2 3" key="1">
    <citation type="submission" date="2015-09" db="EMBL/GenBank/DDBJ databases">
        <title>Sorangium comparison.</title>
        <authorList>
            <person name="Zaburannyi N."/>
            <person name="Bunk B."/>
            <person name="Overmann J."/>
            <person name="Mueller R."/>
        </authorList>
    </citation>
    <scope>NUCLEOTIDE SEQUENCE [LARGE SCALE GENOMIC DNA]</scope>
    <source>
        <strain evidence="2 3">So ce26</strain>
    </source>
</reference>
<organism evidence="2 3">
    <name type="scientific">Sorangium cellulosum</name>
    <name type="common">Polyangium cellulosum</name>
    <dbReference type="NCBI Taxonomy" id="56"/>
    <lineage>
        <taxon>Bacteria</taxon>
        <taxon>Pseudomonadati</taxon>
        <taxon>Myxococcota</taxon>
        <taxon>Polyangia</taxon>
        <taxon>Polyangiales</taxon>
        <taxon>Polyangiaceae</taxon>
        <taxon>Sorangium</taxon>
    </lineage>
</organism>
<dbReference type="EMBL" id="CP012673">
    <property type="protein sequence ID" value="AUX48487.1"/>
    <property type="molecule type" value="Genomic_DNA"/>
</dbReference>
<sequence>MNIRLHDTRATFITIKLANGRTETWISDRTGHRSSNQLHNYKRAARKVAELGLGDFAPLTGDNAGVVSAASRATGNLSEWREWATLTLD</sequence>
<name>A0A2L0FAG2_SORCE</name>
<dbReference type="InterPro" id="IPR013762">
    <property type="entry name" value="Integrase-like_cat_sf"/>
</dbReference>
<dbReference type="SUPFAM" id="SSF56349">
    <property type="entry name" value="DNA breaking-rejoining enzymes"/>
    <property type="match status" value="1"/>
</dbReference>
<evidence type="ECO:0000256" key="1">
    <source>
        <dbReference type="ARBA" id="ARBA00023172"/>
    </source>
</evidence>
<keyword evidence="1" id="KW-0233">DNA recombination</keyword>
<protein>
    <submittedName>
        <fullName evidence="2">Uncharacterized protein</fullName>
    </submittedName>
</protein>
<evidence type="ECO:0000313" key="2">
    <source>
        <dbReference type="EMBL" id="AUX48487.1"/>
    </source>
</evidence>
<proteinExistence type="predicted"/>
<dbReference type="AlphaFoldDB" id="A0A2L0FAG2"/>
<dbReference type="Proteomes" id="UP000238348">
    <property type="component" value="Chromosome"/>
</dbReference>
<dbReference type="InterPro" id="IPR011010">
    <property type="entry name" value="DNA_brk_join_enz"/>
</dbReference>
<dbReference type="GO" id="GO:0006310">
    <property type="term" value="P:DNA recombination"/>
    <property type="evidence" value="ECO:0007669"/>
    <property type="project" value="UniProtKB-KW"/>
</dbReference>
<gene>
    <name evidence="2" type="ORF">SOCE26_100250</name>
</gene>
<evidence type="ECO:0000313" key="3">
    <source>
        <dbReference type="Proteomes" id="UP000238348"/>
    </source>
</evidence>